<dbReference type="PANTHER" id="PTHR10963">
    <property type="entry name" value="GLYCOSYL HYDROLASE-RELATED"/>
    <property type="match status" value="1"/>
</dbReference>
<gene>
    <name evidence="4" type="ORF">B0T20DRAFT_343923</name>
</gene>
<dbReference type="SUPFAM" id="SSF49899">
    <property type="entry name" value="Concanavalin A-like lectins/glucanases"/>
    <property type="match status" value="1"/>
</dbReference>
<dbReference type="InterPro" id="IPR013320">
    <property type="entry name" value="ConA-like_dom_sf"/>
</dbReference>
<keyword evidence="2" id="KW-0732">Signal</keyword>
<dbReference type="PANTHER" id="PTHR10963:SF24">
    <property type="entry name" value="GLYCOSIDASE C21B10.07-RELATED"/>
    <property type="match status" value="1"/>
</dbReference>
<feature type="region of interest" description="Disordered" evidence="1">
    <location>
        <begin position="444"/>
        <end position="466"/>
    </location>
</feature>
<dbReference type="CDD" id="cd02181">
    <property type="entry name" value="GH16_fungal_Lam16A_glucanase"/>
    <property type="match status" value="1"/>
</dbReference>
<keyword evidence="5" id="KW-1185">Reference proteome</keyword>
<name>A0AAE0PN65_SORBR</name>
<comment type="caution">
    <text evidence="4">The sequence shown here is derived from an EMBL/GenBank/DDBJ whole genome shotgun (WGS) entry which is preliminary data.</text>
</comment>
<proteinExistence type="predicted"/>
<evidence type="ECO:0000313" key="5">
    <source>
        <dbReference type="Proteomes" id="UP001281003"/>
    </source>
</evidence>
<dbReference type="PROSITE" id="PS51762">
    <property type="entry name" value="GH16_2"/>
    <property type="match status" value="1"/>
</dbReference>
<feature type="compositionally biased region" description="Gly residues" evidence="1">
    <location>
        <begin position="693"/>
        <end position="703"/>
    </location>
</feature>
<evidence type="ECO:0000313" key="4">
    <source>
        <dbReference type="EMBL" id="KAK3403126.1"/>
    </source>
</evidence>
<sequence>MAPSMLKLGAVALAYIYGVSALSSSPVSSKTYQLSESYNSGNFLEKFTFFEGGHGLAKSDYNHGFVQYQSKDAAVSSGLIKTEGDDIRIGVDSKTTLGLTAGRKSVRLESTASYNTGLFIAKFNHFPKPVCGAWPAFWMVGDNWPQDGEVDIYEMWSMADHNRITYHTGTPEQVGECKIIDETHIESSETRNCDNYAKGQWTNEGCGVTEKKGQWGNPNGGVYAIEWTEDHLSVWSWPTEPTDIENGEPKPETWGMPHMSVTSKTCDVEKAFKNLRFILNINFCGDAAGQLFGADAKCGRKAESCNAYVAENPQEFEDVYWKIQYLDVYQLQQALPSTTSSAISSSTTSSAISSTETSSTVTSSFVSVVSSSAVNTDAVSTSAVSTSEAVSSSAAASSEVVSSSAVVSASAVPSSDILSNIVSATDAASSSGAVFVTATSSAALPTETDDDSDCEDDEEGDASSGIVVPSGSATVSIIPSGSAGGVSSGIVVPSGSVLPSASVTESGASSIITSAPTSGVPVISGVVSSDFPISSAPVDPSASGGFPVSSAISGPVLFPNSTITASQEYTTSTIFTTSYYTITSCAPTVTNCPAKVVTSVIAIATTVCPVTNQPAGPTNVPGGGNGVPVVPTQVPGGCNGVDCPVPTQVPGGPNNGAPGSGNGNGEVIPPVPTGGAPGSGSGNPPVVPVPSGGAPGTGSGNPGCTGENCPVPTGSTPGEGEVPAVPTGGAPVPSGSAPGTGSDNGNNSNPPFVPAPPAPTGTLPGGTNGAINGTYSIPPAPVASGTGISVPVPVASSSPSVSIGQPPIPTEEVPVTAGAGKTVLSVGVAVAVAMLAL</sequence>
<dbReference type="GO" id="GO:0009251">
    <property type="term" value="P:glucan catabolic process"/>
    <property type="evidence" value="ECO:0007669"/>
    <property type="project" value="TreeGrafter"/>
</dbReference>
<dbReference type="GO" id="GO:0004553">
    <property type="term" value="F:hydrolase activity, hydrolyzing O-glycosyl compounds"/>
    <property type="evidence" value="ECO:0007669"/>
    <property type="project" value="InterPro"/>
</dbReference>
<reference evidence="4" key="2">
    <citation type="submission" date="2023-07" db="EMBL/GenBank/DDBJ databases">
        <authorList>
            <consortium name="Lawrence Berkeley National Laboratory"/>
            <person name="Haridas S."/>
            <person name="Hensen N."/>
            <person name="Bonometti L."/>
            <person name="Westerberg I."/>
            <person name="Brannstrom I.O."/>
            <person name="Guillou S."/>
            <person name="Cros-Aarteil S."/>
            <person name="Calhoun S."/>
            <person name="Kuo A."/>
            <person name="Mondo S."/>
            <person name="Pangilinan J."/>
            <person name="Riley R."/>
            <person name="LaButti K."/>
            <person name="Andreopoulos B."/>
            <person name="Lipzen A."/>
            <person name="Chen C."/>
            <person name="Yanf M."/>
            <person name="Daum C."/>
            <person name="Ng V."/>
            <person name="Clum A."/>
            <person name="Steindorff A."/>
            <person name="Ohm R."/>
            <person name="Martin F."/>
            <person name="Silar P."/>
            <person name="Natvig D."/>
            <person name="Lalanne C."/>
            <person name="Gautier V."/>
            <person name="Ament-velasquez S.L."/>
            <person name="Kruys A."/>
            <person name="Hutchinson M.I."/>
            <person name="Powell A.J."/>
            <person name="Barry K."/>
            <person name="Miller A.N."/>
            <person name="Grigoriev I.V."/>
            <person name="Debuchy R."/>
            <person name="Gladieux P."/>
            <person name="Thoren M.H."/>
            <person name="Johannesson H."/>
        </authorList>
    </citation>
    <scope>NUCLEOTIDE SEQUENCE</scope>
    <source>
        <strain evidence="4">FGSC 1904</strain>
    </source>
</reference>
<feature type="domain" description="GH16" evidence="3">
    <location>
        <begin position="20"/>
        <end position="296"/>
    </location>
</feature>
<evidence type="ECO:0000259" key="3">
    <source>
        <dbReference type="PROSITE" id="PS51762"/>
    </source>
</evidence>
<dbReference type="Proteomes" id="UP001281003">
    <property type="component" value="Unassembled WGS sequence"/>
</dbReference>
<feature type="chain" id="PRO_5041989612" description="GH16 domain-containing protein" evidence="2">
    <location>
        <begin position="22"/>
        <end position="837"/>
    </location>
</feature>
<protein>
    <recommendedName>
        <fullName evidence="3">GH16 domain-containing protein</fullName>
    </recommendedName>
</protein>
<feature type="region of interest" description="Disordered" evidence="1">
    <location>
        <begin position="641"/>
        <end position="770"/>
    </location>
</feature>
<organism evidence="4 5">
    <name type="scientific">Sordaria brevicollis</name>
    <dbReference type="NCBI Taxonomy" id="83679"/>
    <lineage>
        <taxon>Eukaryota</taxon>
        <taxon>Fungi</taxon>
        <taxon>Dikarya</taxon>
        <taxon>Ascomycota</taxon>
        <taxon>Pezizomycotina</taxon>
        <taxon>Sordariomycetes</taxon>
        <taxon>Sordariomycetidae</taxon>
        <taxon>Sordariales</taxon>
        <taxon>Sordariaceae</taxon>
        <taxon>Sordaria</taxon>
    </lineage>
</organism>
<evidence type="ECO:0000256" key="2">
    <source>
        <dbReference type="SAM" id="SignalP"/>
    </source>
</evidence>
<reference evidence="4" key="1">
    <citation type="journal article" date="2023" name="Mol. Phylogenet. Evol.">
        <title>Genome-scale phylogeny and comparative genomics of the fungal order Sordariales.</title>
        <authorList>
            <person name="Hensen N."/>
            <person name="Bonometti L."/>
            <person name="Westerberg I."/>
            <person name="Brannstrom I.O."/>
            <person name="Guillou S."/>
            <person name="Cros-Aarteil S."/>
            <person name="Calhoun S."/>
            <person name="Haridas S."/>
            <person name="Kuo A."/>
            <person name="Mondo S."/>
            <person name="Pangilinan J."/>
            <person name="Riley R."/>
            <person name="LaButti K."/>
            <person name="Andreopoulos B."/>
            <person name="Lipzen A."/>
            <person name="Chen C."/>
            <person name="Yan M."/>
            <person name="Daum C."/>
            <person name="Ng V."/>
            <person name="Clum A."/>
            <person name="Steindorff A."/>
            <person name="Ohm R.A."/>
            <person name="Martin F."/>
            <person name="Silar P."/>
            <person name="Natvig D.O."/>
            <person name="Lalanne C."/>
            <person name="Gautier V."/>
            <person name="Ament-Velasquez S.L."/>
            <person name="Kruys A."/>
            <person name="Hutchinson M.I."/>
            <person name="Powell A.J."/>
            <person name="Barry K."/>
            <person name="Miller A.N."/>
            <person name="Grigoriev I.V."/>
            <person name="Debuchy R."/>
            <person name="Gladieux P."/>
            <person name="Hiltunen Thoren M."/>
            <person name="Johannesson H."/>
        </authorList>
    </citation>
    <scope>NUCLEOTIDE SEQUENCE</scope>
    <source>
        <strain evidence="4">FGSC 1904</strain>
    </source>
</reference>
<feature type="compositionally biased region" description="Acidic residues" evidence="1">
    <location>
        <begin position="447"/>
        <end position="461"/>
    </location>
</feature>
<accession>A0AAE0PN65</accession>
<dbReference type="Pfam" id="PF26113">
    <property type="entry name" value="GH16_XgeA"/>
    <property type="match status" value="1"/>
</dbReference>
<feature type="compositionally biased region" description="Low complexity" evidence="1">
    <location>
        <begin position="722"/>
        <end position="741"/>
    </location>
</feature>
<dbReference type="InterPro" id="IPR050546">
    <property type="entry name" value="Glycosyl_Hydrlase_16"/>
</dbReference>
<dbReference type="EMBL" id="JAUTDP010000001">
    <property type="protein sequence ID" value="KAK3403126.1"/>
    <property type="molecule type" value="Genomic_DNA"/>
</dbReference>
<dbReference type="AlphaFoldDB" id="A0AAE0PN65"/>
<evidence type="ECO:0000256" key="1">
    <source>
        <dbReference type="SAM" id="MobiDB-lite"/>
    </source>
</evidence>
<dbReference type="Gene3D" id="2.60.120.200">
    <property type="match status" value="1"/>
</dbReference>
<dbReference type="InterPro" id="IPR000757">
    <property type="entry name" value="Beta-glucanase-like"/>
</dbReference>
<feature type="signal peptide" evidence="2">
    <location>
        <begin position="1"/>
        <end position="21"/>
    </location>
</feature>